<dbReference type="InterPro" id="IPR024671">
    <property type="entry name" value="Atg22-like"/>
</dbReference>
<evidence type="ECO:0000259" key="7">
    <source>
        <dbReference type="PROSITE" id="PS50850"/>
    </source>
</evidence>
<dbReference type="EMBL" id="JBHUMQ010000026">
    <property type="protein sequence ID" value="MFD2694398.1"/>
    <property type="molecule type" value="Genomic_DNA"/>
</dbReference>
<feature type="transmembrane region" description="Helical" evidence="6">
    <location>
        <begin position="174"/>
        <end position="195"/>
    </location>
</feature>
<feature type="transmembrane region" description="Helical" evidence="6">
    <location>
        <begin position="12"/>
        <end position="36"/>
    </location>
</feature>
<feature type="transmembrane region" description="Helical" evidence="6">
    <location>
        <begin position="80"/>
        <end position="97"/>
    </location>
</feature>
<evidence type="ECO:0000256" key="3">
    <source>
        <dbReference type="ARBA" id="ARBA00022692"/>
    </source>
</evidence>
<feature type="transmembrane region" description="Helical" evidence="6">
    <location>
        <begin position="143"/>
        <end position="168"/>
    </location>
</feature>
<feature type="transmembrane region" description="Helical" evidence="6">
    <location>
        <begin position="451"/>
        <end position="475"/>
    </location>
</feature>
<keyword evidence="3 6" id="KW-0812">Transmembrane</keyword>
<protein>
    <submittedName>
        <fullName evidence="8">MFS transporter</fullName>
    </submittedName>
</protein>
<dbReference type="PANTHER" id="PTHR23519:SF1">
    <property type="entry name" value="AUTOPHAGY-RELATED PROTEIN 22"/>
    <property type="match status" value="1"/>
</dbReference>
<feature type="transmembrane region" description="Helical" evidence="6">
    <location>
        <begin position="232"/>
        <end position="253"/>
    </location>
</feature>
<proteinExistence type="predicted"/>
<dbReference type="RefSeq" id="WP_253057937.1">
    <property type="nucleotide sequence ID" value="NZ_JAMXWM010000001.1"/>
</dbReference>
<gene>
    <name evidence="8" type="ORF">ACFSUE_12290</name>
</gene>
<dbReference type="InterPro" id="IPR020846">
    <property type="entry name" value="MFS_dom"/>
</dbReference>
<dbReference type="InterPro" id="IPR050495">
    <property type="entry name" value="ATG22/LtaA_families"/>
</dbReference>
<comment type="subcellular location">
    <subcellularLocation>
        <location evidence="1">Cell membrane</location>
        <topology evidence="1">Multi-pass membrane protein</topology>
    </subcellularLocation>
</comment>
<evidence type="ECO:0000256" key="6">
    <source>
        <dbReference type="SAM" id="Phobius"/>
    </source>
</evidence>
<evidence type="ECO:0000313" key="9">
    <source>
        <dbReference type="Proteomes" id="UP001597399"/>
    </source>
</evidence>
<feature type="domain" description="Major facilitator superfamily (MFS) profile" evidence="7">
    <location>
        <begin position="1"/>
        <end position="508"/>
    </location>
</feature>
<feature type="transmembrane region" description="Helical" evidence="6">
    <location>
        <begin position="265"/>
        <end position="285"/>
    </location>
</feature>
<dbReference type="Proteomes" id="UP001597399">
    <property type="component" value="Unassembled WGS sequence"/>
</dbReference>
<name>A0ABW5S480_9BACL</name>
<reference evidence="9" key="1">
    <citation type="journal article" date="2019" name="Int. J. Syst. Evol. Microbiol.">
        <title>The Global Catalogue of Microorganisms (GCM) 10K type strain sequencing project: providing services to taxonomists for standard genome sequencing and annotation.</title>
        <authorList>
            <consortium name="The Broad Institute Genomics Platform"/>
            <consortium name="The Broad Institute Genome Sequencing Center for Infectious Disease"/>
            <person name="Wu L."/>
            <person name="Ma J."/>
        </authorList>
    </citation>
    <scope>NUCLEOTIDE SEQUENCE [LARGE SCALE GENOMIC DNA]</scope>
    <source>
        <strain evidence="9">TISTR 2466</strain>
    </source>
</reference>
<keyword evidence="4 6" id="KW-1133">Transmembrane helix</keyword>
<feature type="transmembrane region" description="Helical" evidence="6">
    <location>
        <begin position="297"/>
        <end position="317"/>
    </location>
</feature>
<dbReference type="Pfam" id="PF11700">
    <property type="entry name" value="ATG22"/>
    <property type="match status" value="2"/>
</dbReference>
<dbReference type="Gene3D" id="1.20.1250.20">
    <property type="entry name" value="MFS general substrate transporter like domains"/>
    <property type="match status" value="2"/>
</dbReference>
<dbReference type="SUPFAM" id="SSF103473">
    <property type="entry name" value="MFS general substrate transporter"/>
    <property type="match status" value="1"/>
</dbReference>
<keyword evidence="5 6" id="KW-0472">Membrane</keyword>
<evidence type="ECO:0000256" key="2">
    <source>
        <dbReference type="ARBA" id="ARBA00022448"/>
    </source>
</evidence>
<comment type="caution">
    <text evidence="8">The sequence shown here is derived from an EMBL/GenBank/DDBJ whole genome shotgun (WGS) entry which is preliminary data.</text>
</comment>
<evidence type="ECO:0000256" key="1">
    <source>
        <dbReference type="ARBA" id="ARBA00004651"/>
    </source>
</evidence>
<organism evidence="8 9">
    <name type="scientific">Sporolactobacillus shoreicorticis</name>
    <dbReference type="NCBI Taxonomy" id="1923877"/>
    <lineage>
        <taxon>Bacteria</taxon>
        <taxon>Bacillati</taxon>
        <taxon>Bacillota</taxon>
        <taxon>Bacilli</taxon>
        <taxon>Bacillales</taxon>
        <taxon>Sporolactobacillaceae</taxon>
        <taxon>Sporolactobacillus</taxon>
    </lineage>
</organism>
<accession>A0ABW5S480</accession>
<evidence type="ECO:0000256" key="5">
    <source>
        <dbReference type="ARBA" id="ARBA00023136"/>
    </source>
</evidence>
<evidence type="ECO:0000256" key="4">
    <source>
        <dbReference type="ARBA" id="ARBA00022989"/>
    </source>
</evidence>
<keyword evidence="9" id="KW-1185">Reference proteome</keyword>
<evidence type="ECO:0000313" key="8">
    <source>
        <dbReference type="EMBL" id="MFD2694398.1"/>
    </source>
</evidence>
<feature type="transmembrane region" description="Helical" evidence="6">
    <location>
        <begin position="408"/>
        <end position="430"/>
    </location>
</feature>
<dbReference type="PROSITE" id="PS50850">
    <property type="entry name" value="MFS"/>
    <property type="match status" value="1"/>
</dbReference>
<feature type="transmembrane region" description="Helical" evidence="6">
    <location>
        <begin position="103"/>
        <end position="122"/>
    </location>
</feature>
<keyword evidence="2" id="KW-0813">Transport</keyword>
<feature type="transmembrane region" description="Helical" evidence="6">
    <location>
        <begin position="48"/>
        <end position="68"/>
    </location>
</feature>
<sequence length="515" mass="57176">MAKFTKTEKSWIMYDWANSVYATIIMSAVFPIYFASVAKSNGIAGDVWWGYATSASSLLIALSAPFLGALGDFKGMKKKLFTCALLFGAFFTAFMAFTDQPMLMLIGYSFSFIGFEGTSLFYDSFLTDVTTRERMNKVSAYGYAMGYLGGSTIPFLISIALVLFGSSFGVDGTLAVKLSVLLTVFWWLVFSLPILRHVHQTHYIDLPKSKLFRNVFTNIKGTILAIFHNRKLLFFMIAYFFYIDGVGTVISMSTSYGSTLGLSSSLMILALLLTQILAVPFSILFGRLSEHFGTHRMLQGGVLIYMLICLLGFYLGFSLEPHQKAYESDFIKVVNQSDAQLDQQTVNAVKKDGRSILANSDRASAFNEQMDELSKTMNSTEKAELQKMMTDVDSFLSDTNRSSDYTNALHFSTLLFWVVAVLVSTSQGGIQALSRSFFAKLVPAERSNEFFGFYDIFGKFAAVIGPALYAFSAALTGRSSFGILSLLLIFTIGFVSLTLSRFHMRTRQAVEIEEG</sequence>
<dbReference type="InterPro" id="IPR036259">
    <property type="entry name" value="MFS_trans_sf"/>
</dbReference>
<feature type="transmembrane region" description="Helical" evidence="6">
    <location>
        <begin position="481"/>
        <end position="499"/>
    </location>
</feature>
<dbReference type="PANTHER" id="PTHR23519">
    <property type="entry name" value="AUTOPHAGY-RELATED PROTEIN 22"/>
    <property type="match status" value="1"/>
</dbReference>